<feature type="region of interest" description="Disordered" evidence="1">
    <location>
        <begin position="296"/>
        <end position="516"/>
    </location>
</feature>
<dbReference type="Pfam" id="PF20167">
    <property type="entry name" value="Transposase_32"/>
    <property type="match status" value="1"/>
</dbReference>
<keyword evidence="4" id="KW-1185">Reference proteome</keyword>
<dbReference type="AlphaFoldDB" id="A0A392MF28"/>
<name>A0A392MF28_9FABA</name>
<evidence type="ECO:0000259" key="2">
    <source>
        <dbReference type="Pfam" id="PF20167"/>
    </source>
</evidence>
<proteinExistence type="predicted"/>
<dbReference type="InterPro" id="IPR046796">
    <property type="entry name" value="Transposase_32_dom"/>
</dbReference>
<protein>
    <recommendedName>
        <fullName evidence="2">Putative plant transposon protein domain-containing protein</fullName>
    </recommendedName>
</protein>
<dbReference type="Proteomes" id="UP000265520">
    <property type="component" value="Unassembled WGS sequence"/>
</dbReference>
<gene>
    <name evidence="3" type="ORF">A2U01_0006950</name>
</gene>
<reference evidence="3 4" key="1">
    <citation type="journal article" date="2018" name="Front. Plant Sci.">
        <title>Red Clover (Trifolium pratense) and Zigzag Clover (T. medium) - A Picture of Genomic Similarities and Differences.</title>
        <authorList>
            <person name="Dluhosova J."/>
            <person name="Istvanek J."/>
            <person name="Nedelnik J."/>
            <person name="Repkova J."/>
        </authorList>
    </citation>
    <scope>NUCLEOTIDE SEQUENCE [LARGE SCALE GENOMIC DNA]</scope>
    <source>
        <strain evidence="4">cv. 10/8</strain>
        <tissue evidence="3">Leaf</tissue>
    </source>
</reference>
<feature type="compositionally biased region" description="Basic and acidic residues" evidence="1">
    <location>
        <begin position="321"/>
        <end position="334"/>
    </location>
</feature>
<dbReference type="EMBL" id="LXQA010009727">
    <property type="protein sequence ID" value="MCH86096.1"/>
    <property type="molecule type" value="Genomic_DNA"/>
</dbReference>
<comment type="caution">
    <text evidence="3">The sequence shown here is derived from an EMBL/GenBank/DDBJ whole genome shotgun (WGS) entry which is preliminary data.</text>
</comment>
<accession>A0A392MF28</accession>
<feature type="non-terminal residue" evidence="3">
    <location>
        <position position="1"/>
    </location>
</feature>
<evidence type="ECO:0000313" key="4">
    <source>
        <dbReference type="Proteomes" id="UP000265520"/>
    </source>
</evidence>
<feature type="compositionally biased region" description="Basic residues" evidence="1">
    <location>
        <begin position="454"/>
        <end position="464"/>
    </location>
</feature>
<feature type="domain" description="Putative plant transposon protein" evidence="2">
    <location>
        <begin position="10"/>
        <end position="188"/>
    </location>
</feature>
<evidence type="ECO:0000313" key="3">
    <source>
        <dbReference type="EMBL" id="MCH86096.1"/>
    </source>
</evidence>
<sequence length="516" mass="58051">FQMILLVITHHKWQRFALHPANYNSQIVKEFYSNLTNPAQKVREVVVRGKAVLYSEQNINKYFKLEGGDCAYQTTLATISDNELTDIMKSLTEEGSTWNYKGGKNEWTIRRMSLKPIMRVWYQFIKHSLMPTSHNEFVNKTRLVLLHCITAMQHVNVGKIISKEINECSTPQLGMLYFPCLITGLCRKILIIEYKNDDVMAPSHGFDEKHIETLLKGNTGRRTKQQMAEIAAASTPALTSDVRVDLLCKLQKDWQTYWSWNDKFATWMENQFIYCFPKVNHWPFPLFPREILGKDPSVQVPNQEVGEPSTKKKKRMSKQKFPSEEPPKTNKEELVGSNATNKILNVEEAEVTSLLNDGNEGSEEKGSEENTVEEEEKTEKEGLSGDDHSEDGIEGSGQAKTTTVEPSGEIEVVPEIQSSGVVAEGQKVPVAILVMTDKGAEGDAKANPIASPEKKKKPKAKTAQKTKADKSSDTILEPRPSAESGEKEGSDVSKTIGPNKRKERGEPTRKSNRLHA</sequence>
<evidence type="ECO:0000256" key="1">
    <source>
        <dbReference type="SAM" id="MobiDB-lite"/>
    </source>
</evidence>
<organism evidence="3 4">
    <name type="scientific">Trifolium medium</name>
    <dbReference type="NCBI Taxonomy" id="97028"/>
    <lineage>
        <taxon>Eukaryota</taxon>
        <taxon>Viridiplantae</taxon>
        <taxon>Streptophyta</taxon>
        <taxon>Embryophyta</taxon>
        <taxon>Tracheophyta</taxon>
        <taxon>Spermatophyta</taxon>
        <taxon>Magnoliopsida</taxon>
        <taxon>eudicotyledons</taxon>
        <taxon>Gunneridae</taxon>
        <taxon>Pentapetalae</taxon>
        <taxon>rosids</taxon>
        <taxon>fabids</taxon>
        <taxon>Fabales</taxon>
        <taxon>Fabaceae</taxon>
        <taxon>Papilionoideae</taxon>
        <taxon>50 kb inversion clade</taxon>
        <taxon>NPAAA clade</taxon>
        <taxon>Hologalegina</taxon>
        <taxon>IRL clade</taxon>
        <taxon>Trifolieae</taxon>
        <taxon>Trifolium</taxon>
    </lineage>
</organism>
<feature type="compositionally biased region" description="Basic and acidic residues" evidence="1">
    <location>
        <begin position="377"/>
        <end position="391"/>
    </location>
</feature>